<dbReference type="EMBL" id="JBIHMM010000005">
    <property type="protein sequence ID" value="MFH0255248.1"/>
    <property type="molecule type" value="Genomic_DNA"/>
</dbReference>
<comment type="caution">
    <text evidence="2">The sequence shown here is derived from an EMBL/GenBank/DDBJ whole genome shotgun (WGS) entry which is preliminary data.</text>
</comment>
<sequence length="299" mass="31535">MHGTLAFTVDAADCRRLLAPAGLAMPTETVTGLTVTGGEIVAISQAHGLEQAAAVIAPCSAEVTIRYGVAPPEPGQGWPEAAFRPRATRYTTAAEALAQDARGTADAVRRSGGTDADAAQALAEAARARFAYAHPEHRFTDGQDAVPYLACGATPGSCVDINTYFVASLRAAGIEAAYLYGVFFPAERDEARAGQVRRRALDGHCWVATRHHGPEGVRILEWDIAHHMKAGLGPVQPTRDPRPGCRLALCHSMGHRHVVDGAIHEAKIIGVPIGIGSGGVMDAPLREIVFDDARLPDMA</sequence>
<dbReference type="SUPFAM" id="SSF54001">
    <property type="entry name" value="Cysteine proteinases"/>
    <property type="match status" value="1"/>
</dbReference>
<proteinExistence type="predicted"/>
<accession>A0ABW7IAM3</accession>
<dbReference type="Gene3D" id="3.10.620.30">
    <property type="match status" value="1"/>
</dbReference>
<dbReference type="Pfam" id="PF01841">
    <property type="entry name" value="Transglut_core"/>
    <property type="match status" value="1"/>
</dbReference>
<organism evidence="2 3">
    <name type="scientific">Roseovarius aquimarinus</name>
    <dbReference type="NCBI Taxonomy" id="1229156"/>
    <lineage>
        <taxon>Bacteria</taxon>
        <taxon>Pseudomonadati</taxon>
        <taxon>Pseudomonadota</taxon>
        <taxon>Alphaproteobacteria</taxon>
        <taxon>Rhodobacterales</taxon>
        <taxon>Roseobacteraceae</taxon>
        <taxon>Roseovarius</taxon>
    </lineage>
</organism>
<gene>
    <name evidence="2" type="ORF">ACGRVM_15185</name>
</gene>
<keyword evidence="3" id="KW-1185">Reference proteome</keyword>
<dbReference type="InterPro" id="IPR002931">
    <property type="entry name" value="Transglutaminase-like"/>
</dbReference>
<protein>
    <submittedName>
        <fullName evidence="2">Transglutaminase domain-containing protein</fullName>
    </submittedName>
</protein>
<dbReference type="InterPro" id="IPR038765">
    <property type="entry name" value="Papain-like_cys_pep_sf"/>
</dbReference>
<reference evidence="2 3" key="1">
    <citation type="submission" date="2024-10" db="EMBL/GenBank/DDBJ databases">
        <authorList>
            <person name="Yang X.-N."/>
        </authorList>
    </citation>
    <scope>NUCLEOTIDE SEQUENCE [LARGE SCALE GENOMIC DNA]</scope>
    <source>
        <strain evidence="2 3">CAU 1059</strain>
    </source>
</reference>
<evidence type="ECO:0000259" key="1">
    <source>
        <dbReference type="Pfam" id="PF01841"/>
    </source>
</evidence>
<feature type="domain" description="Transglutaminase-like" evidence="1">
    <location>
        <begin position="104"/>
        <end position="208"/>
    </location>
</feature>
<name>A0ABW7IAM3_9RHOB</name>
<dbReference type="Proteomes" id="UP001607157">
    <property type="component" value="Unassembled WGS sequence"/>
</dbReference>
<evidence type="ECO:0000313" key="2">
    <source>
        <dbReference type="EMBL" id="MFH0255248.1"/>
    </source>
</evidence>
<evidence type="ECO:0000313" key="3">
    <source>
        <dbReference type="Proteomes" id="UP001607157"/>
    </source>
</evidence>
<dbReference type="RefSeq" id="WP_377173009.1">
    <property type="nucleotide sequence ID" value="NZ_JBHTJC010000006.1"/>
</dbReference>